<accession>A0A151TWH2</accession>
<name>A0A151TWH2_CAJCA</name>
<dbReference type="AlphaFoldDB" id="A0A151TWH2"/>
<protein>
    <submittedName>
        <fullName evidence="1">Uncharacterized protein</fullName>
    </submittedName>
</protein>
<gene>
    <name evidence="1" type="ORF">KK1_010627</name>
</gene>
<proteinExistence type="predicted"/>
<reference evidence="1 2" key="1">
    <citation type="journal article" date="2012" name="Nat. Biotechnol.">
        <title>Draft genome sequence of pigeonpea (Cajanus cajan), an orphan legume crop of resource-poor farmers.</title>
        <authorList>
            <person name="Varshney R.K."/>
            <person name="Chen W."/>
            <person name="Li Y."/>
            <person name="Bharti A.K."/>
            <person name="Saxena R.K."/>
            <person name="Schlueter J.A."/>
            <person name="Donoghue M.T."/>
            <person name="Azam S."/>
            <person name="Fan G."/>
            <person name="Whaley A.M."/>
            <person name="Farmer A.D."/>
            <person name="Sheridan J."/>
            <person name="Iwata A."/>
            <person name="Tuteja R."/>
            <person name="Penmetsa R.V."/>
            <person name="Wu W."/>
            <person name="Upadhyaya H.D."/>
            <person name="Yang S.P."/>
            <person name="Shah T."/>
            <person name="Saxena K.B."/>
            <person name="Michael T."/>
            <person name="McCombie W.R."/>
            <person name="Yang B."/>
            <person name="Zhang G."/>
            <person name="Yang H."/>
            <person name="Wang J."/>
            <person name="Spillane C."/>
            <person name="Cook D.R."/>
            <person name="May G.D."/>
            <person name="Xu X."/>
            <person name="Jackson S.A."/>
        </authorList>
    </citation>
    <scope>NUCLEOTIDE SEQUENCE [LARGE SCALE GENOMIC DNA]</scope>
    <source>
        <strain evidence="2">cv. Asha</strain>
    </source>
</reference>
<sequence>MDWLINSMDLILYDQILEKGGVLYFLEGLNKELDEVWGQIICIKSLPSLK</sequence>
<dbReference type="Proteomes" id="UP000075243">
    <property type="component" value="Chromosome 3"/>
</dbReference>
<dbReference type="EMBL" id="CM003605">
    <property type="protein sequence ID" value="KYP71368.1"/>
    <property type="molecule type" value="Genomic_DNA"/>
</dbReference>
<organism evidence="1 2">
    <name type="scientific">Cajanus cajan</name>
    <name type="common">Pigeon pea</name>
    <name type="synonym">Cajanus indicus</name>
    <dbReference type="NCBI Taxonomy" id="3821"/>
    <lineage>
        <taxon>Eukaryota</taxon>
        <taxon>Viridiplantae</taxon>
        <taxon>Streptophyta</taxon>
        <taxon>Embryophyta</taxon>
        <taxon>Tracheophyta</taxon>
        <taxon>Spermatophyta</taxon>
        <taxon>Magnoliopsida</taxon>
        <taxon>eudicotyledons</taxon>
        <taxon>Gunneridae</taxon>
        <taxon>Pentapetalae</taxon>
        <taxon>rosids</taxon>
        <taxon>fabids</taxon>
        <taxon>Fabales</taxon>
        <taxon>Fabaceae</taxon>
        <taxon>Papilionoideae</taxon>
        <taxon>50 kb inversion clade</taxon>
        <taxon>NPAAA clade</taxon>
        <taxon>indigoferoid/millettioid clade</taxon>
        <taxon>Phaseoleae</taxon>
        <taxon>Cajanus</taxon>
    </lineage>
</organism>
<keyword evidence="2" id="KW-1185">Reference proteome</keyword>
<dbReference type="Gramene" id="C.cajan_10327.t">
    <property type="protein sequence ID" value="C.cajan_10327.t"/>
    <property type="gene ID" value="C.cajan_10327"/>
</dbReference>
<evidence type="ECO:0000313" key="1">
    <source>
        <dbReference type="EMBL" id="KYP71368.1"/>
    </source>
</evidence>
<evidence type="ECO:0000313" key="2">
    <source>
        <dbReference type="Proteomes" id="UP000075243"/>
    </source>
</evidence>